<dbReference type="SUPFAM" id="SSF51735">
    <property type="entry name" value="NAD(P)-binding Rossmann-fold domains"/>
    <property type="match status" value="1"/>
</dbReference>
<dbReference type="GO" id="GO:0016646">
    <property type="term" value="F:oxidoreductase activity, acting on the CH-NH group of donors, NAD or NADP as acceptor"/>
    <property type="evidence" value="ECO:0007669"/>
    <property type="project" value="TreeGrafter"/>
</dbReference>
<name>A0A0R2BMQ2_SECCO</name>
<evidence type="ECO:0000313" key="2">
    <source>
        <dbReference type="EMBL" id="KRM76966.1"/>
    </source>
</evidence>
<protein>
    <submittedName>
        <fullName evidence="2">Coenzyme F420-dependent NADP oxidoreductase</fullName>
    </submittedName>
</protein>
<gene>
    <name evidence="2" type="ORF">FC82_GL000765</name>
</gene>
<feature type="domain" description="NAD(P)-binding" evidence="1">
    <location>
        <begin position="10"/>
        <end position="204"/>
    </location>
</feature>
<comment type="caution">
    <text evidence="2">The sequence shown here is derived from an EMBL/GenBank/DDBJ whole genome shotgun (WGS) entry which is preliminary data.</text>
</comment>
<dbReference type="Proteomes" id="UP000051845">
    <property type="component" value="Unassembled WGS sequence"/>
</dbReference>
<organism evidence="2 3">
    <name type="scientific">Secundilactobacillus collinoides DSM 20515 = JCM 1123</name>
    <dbReference type="NCBI Taxonomy" id="1423733"/>
    <lineage>
        <taxon>Bacteria</taxon>
        <taxon>Bacillati</taxon>
        <taxon>Bacillota</taxon>
        <taxon>Bacilli</taxon>
        <taxon>Lactobacillales</taxon>
        <taxon>Lactobacillaceae</taxon>
        <taxon>Secundilactobacillus</taxon>
    </lineage>
</organism>
<dbReference type="EMBL" id="AYYR01000015">
    <property type="protein sequence ID" value="KRM76966.1"/>
    <property type="molecule type" value="Genomic_DNA"/>
</dbReference>
<dbReference type="AlphaFoldDB" id="A0A0R2BMQ2"/>
<dbReference type="InterPro" id="IPR036291">
    <property type="entry name" value="NAD(P)-bd_dom_sf"/>
</dbReference>
<evidence type="ECO:0000313" key="3">
    <source>
        <dbReference type="Proteomes" id="UP000051845"/>
    </source>
</evidence>
<dbReference type="PATRIC" id="fig|1423733.4.peg.797"/>
<dbReference type="Gene3D" id="3.40.50.720">
    <property type="entry name" value="NAD(P)-binding Rossmann-like Domain"/>
    <property type="match status" value="1"/>
</dbReference>
<dbReference type="PANTHER" id="PTHR43355:SF2">
    <property type="entry name" value="FLAVIN REDUCTASE (NADPH)"/>
    <property type="match status" value="1"/>
</dbReference>
<proteinExistence type="predicted"/>
<dbReference type="PANTHER" id="PTHR43355">
    <property type="entry name" value="FLAVIN REDUCTASE (NADPH)"/>
    <property type="match status" value="1"/>
</dbReference>
<evidence type="ECO:0000259" key="1">
    <source>
        <dbReference type="Pfam" id="PF13460"/>
    </source>
</evidence>
<reference evidence="2 3" key="1">
    <citation type="journal article" date="2015" name="Genome Announc.">
        <title>Expanding the biotechnology potential of lactobacilli through comparative genomics of 213 strains and associated genera.</title>
        <authorList>
            <person name="Sun Z."/>
            <person name="Harris H.M."/>
            <person name="McCann A."/>
            <person name="Guo C."/>
            <person name="Argimon S."/>
            <person name="Zhang W."/>
            <person name="Yang X."/>
            <person name="Jeffery I.B."/>
            <person name="Cooney J.C."/>
            <person name="Kagawa T.F."/>
            <person name="Liu W."/>
            <person name="Song Y."/>
            <person name="Salvetti E."/>
            <person name="Wrobel A."/>
            <person name="Rasinkangas P."/>
            <person name="Parkhill J."/>
            <person name="Rea M.C."/>
            <person name="O'Sullivan O."/>
            <person name="Ritari J."/>
            <person name="Douillard F.P."/>
            <person name="Paul Ross R."/>
            <person name="Yang R."/>
            <person name="Briner A.E."/>
            <person name="Felis G.E."/>
            <person name="de Vos W.M."/>
            <person name="Barrangou R."/>
            <person name="Klaenhammer T.R."/>
            <person name="Caufield P.W."/>
            <person name="Cui Y."/>
            <person name="Zhang H."/>
            <person name="O'Toole P.W."/>
        </authorList>
    </citation>
    <scope>NUCLEOTIDE SEQUENCE [LARGE SCALE GENOMIC DNA]</scope>
    <source>
        <strain evidence="2 3">DSM 20515</strain>
    </source>
</reference>
<dbReference type="InterPro" id="IPR051606">
    <property type="entry name" value="Polyketide_Oxido-like"/>
</dbReference>
<dbReference type="STRING" id="33960.TY91_12600"/>
<dbReference type="InterPro" id="IPR016040">
    <property type="entry name" value="NAD(P)-bd_dom"/>
</dbReference>
<sequence>MTIMKIAIIGGNGKAGSKIYEEAIKRGHEATAIVRNAEKAQAVLGTDAALLVKDGFALTKDDLTQFDVIVDAFGVPMGSPLAYLHMDLAAKLVHDLRDTKTRLVVIVGAASLNMPDGNPLISQLLQAPGHEDWIGVPLNQSHELAILQMVDNVDWVAVSPQRNFTPGPATGYIMGSNDVMFDADGKSELTTGNMALAVLDELESPEHHQERFTIRNADQD</sequence>
<dbReference type="Pfam" id="PF13460">
    <property type="entry name" value="NAD_binding_10"/>
    <property type="match status" value="1"/>
</dbReference>
<accession>A0A0R2BMQ2</accession>